<evidence type="ECO:0000313" key="3">
    <source>
        <dbReference type="EMBL" id="SHH48520.1"/>
    </source>
</evidence>
<evidence type="ECO:0000259" key="1">
    <source>
        <dbReference type="Pfam" id="PF00534"/>
    </source>
</evidence>
<protein>
    <submittedName>
        <fullName evidence="3">Glycosyltransferase involved in cell wall bisynthesis</fullName>
    </submittedName>
</protein>
<evidence type="ECO:0000259" key="2">
    <source>
        <dbReference type="Pfam" id="PF13439"/>
    </source>
</evidence>
<dbReference type="PANTHER" id="PTHR12526">
    <property type="entry name" value="GLYCOSYLTRANSFERASE"/>
    <property type="match status" value="1"/>
</dbReference>
<proteinExistence type="predicted"/>
<dbReference type="AlphaFoldDB" id="A0A1M5TD18"/>
<dbReference type="Pfam" id="PF13439">
    <property type="entry name" value="Glyco_transf_4"/>
    <property type="match status" value="1"/>
</dbReference>
<feature type="domain" description="Glycosyltransferase subfamily 4-like N-terminal" evidence="2">
    <location>
        <begin position="13"/>
        <end position="165"/>
    </location>
</feature>
<dbReference type="EMBL" id="FQXH01000031">
    <property type="protein sequence ID" value="SHH48520.1"/>
    <property type="molecule type" value="Genomic_DNA"/>
</dbReference>
<keyword evidence="4" id="KW-1185">Reference proteome</keyword>
<dbReference type="Pfam" id="PF00534">
    <property type="entry name" value="Glycos_transf_1"/>
    <property type="match status" value="1"/>
</dbReference>
<sequence length="367" mass="41385">MINVIHVISDTNIGGAGVWILNFLREFNRDKYLVKVIVPKGSLLVDKISKVEIEVIEVEGMKDKSFDIKIIKKLCGILKKEKCDILHTHASISARIAGKMAGVRSIIHTKHCIDNEEKNVVKKSIKSYINRFISDRIIAVSEAVKNNLIVNGIPEEKIICIHNGIKNLKEIRREEKNKIRKELGIGLDDIVVGIVARLEEVKGHEYFIKAAKSILQKNNSVKFIIVGSGSRELELKELTEKMQIEEYVIFTGYVENIENIINIVDINVITSISEALCISLIEGMSLGKPSVGTKIGGIPEVIIDNYNGFLVPVRDSESLAIAILKLIEDEELRNYMGKNAKKLMEEKFTVYNMTKKIEKLYDELINN</sequence>
<dbReference type="GO" id="GO:0016757">
    <property type="term" value="F:glycosyltransferase activity"/>
    <property type="evidence" value="ECO:0007669"/>
    <property type="project" value="InterPro"/>
</dbReference>
<gene>
    <name evidence="3" type="ORF">SAMN02744040_02116</name>
</gene>
<dbReference type="OrthoDB" id="9810929at2"/>
<feature type="domain" description="Glycosyl transferase family 1" evidence="1">
    <location>
        <begin position="176"/>
        <end position="342"/>
    </location>
</feature>
<name>A0A1M5TD18_9FIRM</name>
<reference evidence="4" key="1">
    <citation type="submission" date="2016-11" db="EMBL/GenBank/DDBJ databases">
        <authorList>
            <person name="Varghese N."/>
            <person name="Submissions S."/>
        </authorList>
    </citation>
    <scope>NUCLEOTIDE SEQUENCE [LARGE SCALE GENOMIC DNA]</scope>
    <source>
        <strain evidence="4">DSM 15285</strain>
    </source>
</reference>
<organism evidence="3 4">
    <name type="scientific">Tepidibacter thalassicus DSM 15285</name>
    <dbReference type="NCBI Taxonomy" id="1123350"/>
    <lineage>
        <taxon>Bacteria</taxon>
        <taxon>Bacillati</taxon>
        <taxon>Bacillota</taxon>
        <taxon>Clostridia</taxon>
        <taxon>Peptostreptococcales</taxon>
        <taxon>Peptostreptococcaceae</taxon>
        <taxon>Tepidibacter</taxon>
    </lineage>
</organism>
<accession>A0A1M5TD18</accession>
<dbReference type="SUPFAM" id="SSF53756">
    <property type="entry name" value="UDP-Glycosyltransferase/glycogen phosphorylase"/>
    <property type="match status" value="1"/>
</dbReference>
<keyword evidence="3" id="KW-0808">Transferase</keyword>
<dbReference type="Proteomes" id="UP000242520">
    <property type="component" value="Unassembled WGS sequence"/>
</dbReference>
<dbReference type="STRING" id="1123350.SAMN02744040_02116"/>
<dbReference type="InterPro" id="IPR028098">
    <property type="entry name" value="Glyco_trans_4-like_N"/>
</dbReference>
<dbReference type="Gene3D" id="3.40.50.2000">
    <property type="entry name" value="Glycogen Phosphorylase B"/>
    <property type="match status" value="2"/>
</dbReference>
<evidence type="ECO:0000313" key="4">
    <source>
        <dbReference type="Proteomes" id="UP000242520"/>
    </source>
</evidence>
<dbReference type="RefSeq" id="WP_072726225.1">
    <property type="nucleotide sequence ID" value="NZ_FQXH01000031.1"/>
</dbReference>
<dbReference type="InterPro" id="IPR001296">
    <property type="entry name" value="Glyco_trans_1"/>
</dbReference>